<keyword evidence="5" id="KW-0732">Signal</keyword>
<dbReference type="InterPro" id="IPR045087">
    <property type="entry name" value="Cu-oxidase_fam"/>
</dbReference>
<dbReference type="Pfam" id="PF07731">
    <property type="entry name" value="Cu-oxidase_2"/>
    <property type="match status" value="1"/>
</dbReference>
<feature type="signal peptide" evidence="5">
    <location>
        <begin position="1"/>
        <end position="20"/>
    </location>
</feature>
<evidence type="ECO:0000259" key="7">
    <source>
        <dbReference type="Pfam" id="PF07731"/>
    </source>
</evidence>
<keyword evidence="10" id="KW-1185">Reference proteome</keyword>
<evidence type="ECO:0000259" key="6">
    <source>
        <dbReference type="Pfam" id="PF00394"/>
    </source>
</evidence>
<name>A0ABN1TET0_9ACTN</name>
<dbReference type="PANTHER" id="PTHR48267">
    <property type="entry name" value="CUPREDOXIN SUPERFAMILY PROTEIN"/>
    <property type="match status" value="1"/>
</dbReference>
<feature type="domain" description="Plastocyanin-like" evidence="7">
    <location>
        <begin position="376"/>
        <end position="491"/>
    </location>
</feature>
<organism evidence="9 10">
    <name type="scientific">Kitasatospora arboriphila</name>
    <dbReference type="NCBI Taxonomy" id="258052"/>
    <lineage>
        <taxon>Bacteria</taxon>
        <taxon>Bacillati</taxon>
        <taxon>Actinomycetota</taxon>
        <taxon>Actinomycetes</taxon>
        <taxon>Kitasatosporales</taxon>
        <taxon>Streptomycetaceae</taxon>
        <taxon>Kitasatospora</taxon>
    </lineage>
</organism>
<dbReference type="PROSITE" id="PS00080">
    <property type="entry name" value="MULTICOPPER_OXIDASE2"/>
    <property type="match status" value="1"/>
</dbReference>
<sequence length="499" mass="53065">MGVWSRRAVLAGLVSAPVLTAGCVAGTAGRAAPDGESGGGAVPGGPGPAGYRRLPVPPLAESRTEDGVRWFTLEARPGRADIVPGKSTPTWGYSQDLLGPTLRARTGETVGVRVRNRLPEPTSVHWHGMHLPAACDGGPHQPIAPDAGWEPSWTIAQPAATLWYHPHPHGSTQLHTYRGLAGLFLVDDGTAAGTALPHEYGVDDLPVILQDKKLNADGTLDERNEAGTGLTGPTVTVNGIAGAYAPVATDRVRLRILNGSTMRVYNLGLDDDGEFEMVASDGGLLAAPVRLRRLLLTPGERAEVVVRLQAGRPRTLRSFPAPLPARKGRGPSAGAAQGEEFELLRLDPRPQLRAGTATPSALAVIPPPVTASAVARTFELDGNTINGLPMDMERIDVTATVDVPEVWTVTNTHNRVHNFHVHDNHFQVLDVNGGPPPPELAGWKDTVSVPPSGSVRLAVVFRDYADPRNPYMYHCHLMRHEDDGMMGQFVVVGKGGRTG</sequence>
<feature type="domain" description="Plastocyanin-like" evidence="8">
    <location>
        <begin position="84"/>
        <end position="188"/>
    </location>
</feature>
<reference evidence="9 10" key="1">
    <citation type="journal article" date="2019" name="Int. J. Syst. Evol. Microbiol.">
        <title>The Global Catalogue of Microorganisms (GCM) 10K type strain sequencing project: providing services to taxonomists for standard genome sequencing and annotation.</title>
        <authorList>
            <consortium name="The Broad Institute Genomics Platform"/>
            <consortium name="The Broad Institute Genome Sequencing Center for Infectious Disease"/>
            <person name="Wu L."/>
            <person name="Ma J."/>
        </authorList>
    </citation>
    <scope>NUCLEOTIDE SEQUENCE [LARGE SCALE GENOMIC DNA]</scope>
    <source>
        <strain evidence="9 10">JCM 13002</strain>
    </source>
</reference>
<dbReference type="Proteomes" id="UP001499987">
    <property type="component" value="Unassembled WGS sequence"/>
</dbReference>
<dbReference type="EMBL" id="BAAALD010000015">
    <property type="protein sequence ID" value="GAA1079187.1"/>
    <property type="molecule type" value="Genomic_DNA"/>
</dbReference>
<dbReference type="Pfam" id="PF07732">
    <property type="entry name" value="Cu-oxidase_3"/>
    <property type="match status" value="1"/>
</dbReference>
<dbReference type="PROSITE" id="PS51257">
    <property type="entry name" value="PROKAR_LIPOPROTEIN"/>
    <property type="match status" value="1"/>
</dbReference>
<protein>
    <submittedName>
        <fullName evidence="9">Multicopper oxidase domain-containing protein</fullName>
    </submittedName>
</protein>
<evidence type="ECO:0000313" key="9">
    <source>
        <dbReference type="EMBL" id="GAA1079187.1"/>
    </source>
</evidence>
<evidence type="ECO:0000313" key="10">
    <source>
        <dbReference type="Proteomes" id="UP001499987"/>
    </source>
</evidence>
<dbReference type="PANTHER" id="PTHR48267:SF1">
    <property type="entry name" value="BILIRUBIN OXIDASE"/>
    <property type="match status" value="1"/>
</dbReference>
<dbReference type="SUPFAM" id="SSF49503">
    <property type="entry name" value="Cupredoxins"/>
    <property type="match status" value="3"/>
</dbReference>
<feature type="region of interest" description="Disordered" evidence="4">
    <location>
        <begin position="30"/>
        <end position="52"/>
    </location>
</feature>
<evidence type="ECO:0000256" key="1">
    <source>
        <dbReference type="ARBA" id="ARBA00010609"/>
    </source>
</evidence>
<feature type="domain" description="Plastocyanin-like" evidence="6">
    <location>
        <begin position="247"/>
        <end position="310"/>
    </location>
</feature>
<dbReference type="CDD" id="cd13867">
    <property type="entry name" value="CuRO_2_CueO_FtsP"/>
    <property type="match status" value="1"/>
</dbReference>
<dbReference type="InterPro" id="IPR001117">
    <property type="entry name" value="Cu-oxidase_2nd"/>
</dbReference>
<evidence type="ECO:0000256" key="3">
    <source>
        <dbReference type="ARBA" id="ARBA00023002"/>
    </source>
</evidence>
<dbReference type="InterPro" id="IPR002355">
    <property type="entry name" value="Cu_oxidase_Cu_BS"/>
</dbReference>
<keyword evidence="3" id="KW-0560">Oxidoreductase</keyword>
<gene>
    <name evidence="9" type="ORF">GCM10009663_21700</name>
</gene>
<dbReference type="CDD" id="cd04232">
    <property type="entry name" value="CuRO_1_CueO_FtsP"/>
    <property type="match status" value="1"/>
</dbReference>
<evidence type="ECO:0000256" key="5">
    <source>
        <dbReference type="SAM" id="SignalP"/>
    </source>
</evidence>
<dbReference type="Gene3D" id="2.60.40.420">
    <property type="entry name" value="Cupredoxins - blue copper proteins"/>
    <property type="match status" value="3"/>
</dbReference>
<dbReference type="CDD" id="cd13890">
    <property type="entry name" value="CuRO_3_CueO_FtsP"/>
    <property type="match status" value="1"/>
</dbReference>
<comment type="similarity">
    <text evidence="1">Belongs to the multicopper oxidase family.</text>
</comment>
<comment type="caution">
    <text evidence="9">The sequence shown here is derived from an EMBL/GenBank/DDBJ whole genome shotgun (WGS) entry which is preliminary data.</text>
</comment>
<feature type="region of interest" description="Disordered" evidence="4">
    <location>
        <begin position="317"/>
        <end position="337"/>
    </location>
</feature>
<dbReference type="InterPro" id="IPR011706">
    <property type="entry name" value="Cu-oxidase_C"/>
</dbReference>
<dbReference type="Pfam" id="PF00394">
    <property type="entry name" value="Cu-oxidase"/>
    <property type="match status" value="1"/>
</dbReference>
<feature type="compositionally biased region" description="Gly residues" evidence="4">
    <location>
        <begin position="36"/>
        <end position="48"/>
    </location>
</feature>
<proteinExistence type="inferred from homology"/>
<evidence type="ECO:0000259" key="8">
    <source>
        <dbReference type="Pfam" id="PF07732"/>
    </source>
</evidence>
<dbReference type="InterPro" id="IPR008972">
    <property type="entry name" value="Cupredoxin"/>
</dbReference>
<evidence type="ECO:0000256" key="2">
    <source>
        <dbReference type="ARBA" id="ARBA00022723"/>
    </source>
</evidence>
<feature type="chain" id="PRO_5045158246" evidence="5">
    <location>
        <begin position="21"/>
        <end position="499"/>
    </location>
</feature>
<evidence type="ECO:0000256" key="4">
    <source>
        <dbReference type="SAM" id="MobiDB-lite"/>
    </source>
</evidence>
<keyword evidence="2" id="KW-0479">Metal-binding</keyword>
<accession>A0ABN1TET0</accession>
<dbReference type="InterPro" id="IPR011707">
    <property type="entry name" value="Cu-oxidase-like_N"/>
</dbReference>